<evidence type="ECO:0000313" key="1">
    <source>
        <dbReference type="EMBL" id="KGL66615.1"/>
    </source>
</evidence>
<dbReference type="RefSeq" id="WP_034540556.1">
    <property type="nucleotide sequence ID" value="NZ_CABFNH010000010.1"/>
</dbReference>
<gene>
    <name evidence="2" type="ORF">LMUP508_00881</name>
    <name evidence="1" type="ORF">LX03_07055</name>
</gene>
<accession>A0A099YDH1</accession>
<reference evidence="1 3" key="1">
    <citation type="submission" date="2014-09" db="EMBL/GenBank/DDBJ databases">
        <title>Lactobacillus mucosae CRL573 Genome Sequencing.</title>
        <authorList>
            <person name="Bleckwedel J."/>
            <person name="Teran L.C."/>
            <person name="Bonacina J."/>
            <person name="Saavedra L."/>
            <person name="Mozzi F.B."/>
            <person name="Raya R.R."/>
        </authorList>
    </citation>
    <scope>NUCLEOTIDE SEQUENCE [LARGE SCALE GENOMIC DNA]</scope>
    <source>
        <strain evidence="1 3">CRL573</strain>
    </source>
</reference>
<dbReference type="AlphaFoldDB" id="A0A099YDH1"/>
<dbReference type="EMBL" id="CABFNH010000010">
    <property type="protein sequence ID" value="VTZ89756.1"/>
    <property type="molecule type" value="Genomic_DNA"/>
</dbReference>
<reference evidence="2 4" key="2">
    <citation type="submission" date="2019-06" db="EMBL/GenBank/DDBJ databases">
        <authorList>
            <person name="Rodrigo-Torres L."/>
            <person name="Arahal R. D."/>
            <person name="Lucena T."/>
        </authorList>
    </citation>
    <scope>NUCLEOTIDE SEQUENCE [LARGE SCALE GENOMIC DNA]</scope>
    <source>
        <strain evidence="2 4">INIA P508</strain>
    </source>
</reference>
<evidence type="ECO:0000313" key="3">
    <source>
        <dbReference type="Proteomes" id="UP000030001"/>
    </source>
</evidence>
<name>A0A099YDH1_LIMMU</name>
<sequence>MEVIDKQFFSQKNISVITIPSINIKAGQTLRDELGNTFEVSELVPNGKLALSGKSSLIVNGEFKGNTLEIV</sequence>
<protein>
    <submittedName>
        <fullName evidence="1">Uncharacterized protein</fullName>
    </submittedName>
</protein>
<dbReference type="Proteomes" id="UP000365705">
    <property type="component" value="Unassembled WGS sequence"/>
</dbReference>
<proteinExistence type="predicted"/>
<evidence type="ECO:0000313" key="2">
    <source>
        <dbReference type="EMBL" id="VTZ89756.1"/>
    </source>
</evidence>
<dbReference type="EMBL" id="JROC01000034">
    <property type="protein sequence ID" value="KGL66615.1"/>
    <property type="molecule type" value="Genomic_DNA"/>
</dbReference>
<dbReference type="Proteomes" id="UP000030001">
    <property type="component" value="Unassembled WGS sequence"/>
</dbReference>
<evidence type="ECO:0000313" key="4">
    <source>
        <dbReference type="Proteomes" id="UP000365705"/>
    </source>
</evidence>
<organism evidence="1 3">
    <name type="scientific">Limosilactobacillus mucosae</name>
    <name type="common">Lactobacillus mucosae</name>
    <dbReference type="NCBI Taxonomy" id="97478"/>
    <lineage>
        <taxon>Bacteria</taxon>
        <taxon>Bacillati</taxon>
        <taxon>Bacillota</taxon>
        <taxon>Bacilli</taxon>
        <taxon>Lactobacillales</taxon>
        <taxon>Lactobacillaceae</taxon>
        <taxon>Limosilactobacillus</taxon>
    </lineage>
</organism>